<dbReference type="EMBL" id="WNDP01000066">
    <property type="protein sequence ID" value="KAF1024275.1"/>
    <property type="molecule type" value="Genomic_DNA"/>
</dbReference>
<dbReference type="InterPro" id="IPR046500">
    <property type="entry name" value="DUF6678"/>
</dbReference>
<dbReference type="Proteomes" id="UP000490535">
    <property type="component" value="Unassembled WGS sequence"/>
</dbReference>
<evidence type="ECO:0000313" key="2">
    <source>
        <dbReference type="Proteomes" id="UP000490535"/>
    </source>
</evidence>
<sequence>MGISENYIEYRYHIDALKNDSGYKKQVLKIREIVQQRQLASCMSDSKWIKLLDAMNNLDFPPAFLLKRLQDQIDQSAEQQFTNTVPWYFGNWQPFYQEGMPIFKTIEYLIVKPMLRQHQGRLIADKILDQTDQLAILLAQLNVIYEERHRCFKIYGYLYLNENIPSE</sequence>
<gene>
    <name evidence="1" type="ORF">GAK29_02672</name>
</gene>
<reference evidence="2" key="1">
    <citation type="journal article" date="2020" name="MBio">
        <title>Horizontal gene transfer to a defensive symbiont with a reduced genome amongst a multipartite beetle microbiome.</title>
        <authorList>
            <person name="Waterworth S.C."/>
            <person name="Florez L.V."/>
            <person name="Rees E.R."/>
            <person name="Hertweck C."/>
            <person name="Kaltenpoth M."/>
            <person name="Kwan J.C."/>
        </authorList>
    </citation>
    <scope>NUCLEOTIDE SEQUENCE [LARGE SCALE GENOMIC DNA]</scope>
</reference>
<evidence type="ECO:0000313" key="1">
    <source>
        <dbReference type="EMBL" id="KAF1024275.1"/>
    </source>
</evidence>
<comment type="caution">
    <text evidence="1">The sequence shown here is derived from an EMBL/GenBank/DDBJ whole genome shotgun (WGS) entry which is preliminary data.</text>
</comment>
<dbReference type="Pfam" id="PF20383">
    <property type="entry name" value="DUF6678"/>
    <property type="match status" value="1"/>
</dbReference>
<proteinExistence type="predicted"/>
<organism evidence="1 2">
    <name type="scientific">Acinetobacter bereziniae</name>
    <name type="common">Acinetobacter genomosp. 10</name>
    <dbReference type="NCBI Taxonomy" id="106648"/>
    <lineage>
        <taxon>Bacteria</taxon>
        <taxon>Pseudomonadati</taxon>
        <taxon>Pseudomonadota</taxon>
        <taxon>Gammaproteobacteria</taxon>
        <taxon>Moraxellales</taxon>
        <taxon>Moraxellaceae</taxon>
        <taxon>Acinetobacter</taxon>
    </lineage>
</organism>
<name>A0A833PEM4_ACIBZ</name>
<protein>
    <submittedName>
        <fullName evidence="1">Uncharacterized protein</fullName>
    </submittedName>
</protein>
<accession>A0A833PEM4</accession>
<dbReference type="AlphaFoldDB" id="A0A833PEM4"/>